<reference evidence="2 3" key="1">
    <citation type="submission" date="2023-03" db="EMBL/GenBank/DDBJ databases">
        <title>Draft genome sequence of type strain Streptomyces ferralitis JCM 14344.</title>
        <authorList>
            <person name="Klaysubun C."/>
            <person name="Duangmal K."/>
        </authorList>
    </citation>
    <scope>NUCLEOTIDE SEQUENCE [LARGE SCALE GENOMIC DNA]</scope>
    <source>
        <strain evidence="2 3">JCM 14344</strain>
    </source>
</reference>
<keyword evidence="1" id="KW-1133">Transmembrane helix</keyword>
<dbReference type="Proteomes" id="UP001220022">
    <property type="component" value="Unassembled WGS sequence"/>
</dbReference>
<gene>
    <name evidence="2" type="ORF">P2L57_14710</name>
</gene>
<dbReference type="EMBL" id="JARHTQ010000008">
    <property type="protein sequence ID" value="MDF2256927.1"/>
    <property type="molecule type" value="Genomic_DNA"/>
</dbReference>
<dbReference type="RefSeq" id="WP_275814026.1">
    <property type="nucleotide sequence ID" value="NZ_BAAANM010000003.1"/>
</dbReference>
<comment type="caution">
    <text evidence="2">The sequence shown here is derived from an EMBL/GenBank/DDBJ whole genome shotgun (WGS) entry which is preliminary data.</text>
</comment>
<proteinExistence type="predicted"/>
<keyword evidence="1" id="KW-0812">Transmembrane</keyword>
<protein>
    <submittedName>
        <fullName evidence="2">Uncharacterized protein</fullName>
    </submittedName>
</protein>
<evidence type="ECO:0000313" key="2">
    <source>
        <dbReference type="EMBL" id="MDF2256927.1"/>
    </source>
</evidence>
<keyword evidence="1" id="KW-0472">Membrane</keyword>
<evidence type="ECO:0000313" key="3">
    <source>
        <dbReference type="Proteomes" id="UP001220022"/>
    </source>
</evidence>
<organism evidence="2 3">
    <name type="scientific">Streptantibioticus ferralitis</name>
    <dbReference type="NCBI Taxonomy" id="236510"/>
    <lineage>
        <taxon>Bacteria</taxon>
        <taxon>Bacillati</taxon>
        <taxon>Actinomycetota</taxon>
        <taxon>Actinomycetes</taxon>
        <taxon>Kitasatosporales</taxon>
        <taxon>Streptomycetaceae</taxon>
        <taxon>Streptantibioticus</taxon>
    </lineage>
</organism>
<evidence type="ECO:0000256" key="1">
    <source>
        <dbReference type="SAM" id="Phobius"/>
    </source>
</evidence>
<accession>A0ABT5YZA6</accession>
<name>A0ABT5YZA6_9ACTN</name>
<keyword evidence="3" id="KW-1185">Reference proteome</keyword>
<feature type="transmembrane region" description="Helical" evidence="1">
    <location>
        <begin position="12"/>
        <end position="33"/>
    </location>
</feature>
<sequence length="40" mass="4435">MRRTAARLGRFSDAAFIFVIAFTMGLTTGLSIISTPYHFP</sequence>